<evidence type="ECO:0000313" key="2">
    <source>
        <dbReference type="EMBL" id="NKY01849.1"/>
    </source>
</evidence>
<comment type="caution">
    <text evidence="2">The sequence shown here is derived from an EMBL/GenBank/DDBJ whole genome shotgun (WGS) entry which is preliminary data.</text>
</comment>
<sequence>MSPDILAQDVGYMDDLFVAESPTNDAGLSDVAPVLRPPIELRQPRRFQQGLTEHEVGVARKSRRVEGESTPSAVKRADAPDRVQVSQRQRITTEHAPNQRFSAVPKDYLGGLGQFDECVRILEDAHHIDSRHLVTEQLGELPVDSPGPATGGDTRCLRAVLGHETSDRSGHLQGSVQWFCDRGMEYPPR</sequence>
<evidence type="ECO:0000256" key="1">
    <source>
        <dbReference type="SAM" id="MobiDB-lite"/>
    </source>
</evidence>
<proteinExistence type="predicted"/>
<accession>A0A846WKU0</accession>
<dbReference type="EMBL" id="JAAXPC010000004">
    <property type="protein sequence ID" value="NKY01849.1"/>
    <property type="molecule type" value="Genomic_DNA"/>
</dbReference>
<evidence type="ECO:0000313" key="3">
    <source>
        <dbReference type="Proteomes" id="UP000563898"/>
    </source>
</evidence>
<gene>
    <name evidence="2" type="ORF">HGA05_09720</name>
</gene>
<protein>
    <submittedName>
        <fullName evidence="2">Uncharacterized protein</fullName>
    </submittedName>
</protein>
<reference evidence="2 3" key="1">
    <citation type="submission" date="2020-04" db="EMBL/GenBank/DDBJ databases">
        <title>MicrobeNet Type strains.</title>
        <authorList>
            <person name="Nicholson A.C."/>
        </authorList>
    </citation>
    <scope>NUCLEOTIDE SEQUENCE [LARGE SCALE GENOMIC DNA]</scope>
    <source>
        <strain evidence="2 3">ATCC BAA-14</strain>
    </source>
</reference>
<dbReference type="Proteomes" id="UP000563898">
    <property type="component" value="Unassembled WGS sequence"/>
</dbReference>
<dbReference type="AlphaFoldDB" id="A0A846WKU0"/>
<organism evidence="2 3">
    <name type="scientific">Gordonia polyisoprenivorans</name>
    <dbReference type="NCBI Taxonomy" id="84595"/>
    <lineage>
        <taxon>Bacteria</taxon>
        <taxon>Bacillati</taxon>
        <taxon>Actinomycetota</taxon>
        <taxon>Actinomycetes</taxon>
        <taxon>Mycobacteriales</taxon>
        <taxon>Gordoniaceae</taxon>
        <taxon>Gordonia</taxon>
    </lineage>
</organism>
<dbReference type="RefSeq" id="WP_006371791.1">
    <property type="nucleotide sequence ID" value="NZ_JAAXPC010000004.1"/>
</dbReference>
<name>A0A846WKU0_9ACTN</name>
<feature type="region of interest" description="Disordered" evidence="1">
    <location>
        <begin position="61"/>
        <end position="80"/>
    </location>
</feature>